<evidence type="ECO:0000259" key="1">
    <source>
        <dbReference type="Pfam" id="PF01755"/>
    </source>
</evidence>
<reference evidence="3" key="1">
    <citation type="submission" date="2016-10" db="EMBL/GenBank/DDBJ databases">
        <authorList>
            <person name="Varghese N."/>
            <person name="Submissions S."/>
        </authorList>
    </citation>
    <scope>NUCLEOTIDE SEQUENCE [LARGE SCALE GENOMIC DNA]</scope>
    <source>
        <strain evidence="3">ES.061</strain>
    </source>
</reference>
<name>A0A1H4J5Q1_9HYPH</name>
<keyword evidence="3" id="KW-1185">Reference proteome</keyword>
<proteinExistence type="predicted"/>
<organism evidence="2 3">
    <name type="scientific">Nitratireductor aquibiodomus</name>
    <dbReference type="NCBI Taxonomy" id="204799"/>
    <lineage>
        <taxon>Bacteria</taxon>
        <taxon>Pseudomonadati</taxon>
        <taxon>Pseudomonadota</taxon>
        <taxon>Alphaproteobacteria</taxon>
        <taxon>Hyphomicrobiales</taxon>
        <taxon>Phyllobacteriaceae</taxon>
        <taxon>Nitratireductor</taxon>
    </lineage>
</organism>
<dbReference type="Pfam" id="PF01755">
    <property type="entry name" value="Glyco_transf_25"/>
    <property type="match status" value="1"/>
</dbReference>
<accession>A0A1H4J5Q1</accession>
<dbReference type="Proteomes" id="UP000199064">
    <property type="component" value="Unassembled WGS sequence"/>
</dbReference>
<evidence type="ECO:0000313" key="2">
    <source>
        <dbReference type="EMBL" id="SEB41640.1"/>
    </source>
</evidence>
<dbReference type="CDD" id="cd06532">
    <property type="entry name" value="Glyco_transf_25"/>
    <property type="match status" value="1"/>
</dbReference>
<keyword evidence="2" id="KW-0808">Transferase</keyword>
<sequence>MKIYAMNLQGAQKRLKTLSSRFDAAGLSFKRVEGIDGRLLDQAEIDRVVKKSGRWGRLTPGEVGCFLSHRACWKTLIGDGGRYGAIFEDDVLLGENAGAILGSSDWIPEAADIVKLEATASRVYLDLAEGAAVSGRKVRRLRSSHYCAAGYIVSRDCARRLLAGSETFCEAVDDFLFSALSPVFSSSKIYQLSPAVCIQEWGAVGDGKTHDPATSIEGRESKTEAGLPFAMRLSEVCAKETKALINKALSAAGVRQRQKVEFR</sequence>
<feature type="domain" description="Glycosyl transferase family 25" evidence="1">
    <location>
        <begin position="2"/>
        <end position="175"/>
    </location>
</feature>
<dbReference type="GO" id="GO:0016740">
    <property type="term" value="F:transferase activity"/>
    <property type="evidence" value="ECO:0007669"/>
    <property type="project" value="UniProtKB-KW"/>
</dbReference>
<dbReference type="InterPro" id="IPR002654">
    <property type="entry name" value="Glyco_trans_25"/>
</dbReference>
<gene>
    <name evidence="2" type="ORF">SAMN05216452_1035</name>
</gene>
<protein>
    <submittedName>
        <fullName evidence="2">Glycosyl transferase, family 25</fullName>
    </submittedName>
</protein>
<dbReference type="EMBL" id="FNSL01000001">
    <property type="protein sequence ID" value="SEB41640.1"/>
    <property type="molecule type" value="Genomic_DNA"/>
</dbReference>
<evidence type="ECO:0000313" key="3">
    <source>
        <dbReference type="Proteomes" id="UP000199064"/>
    </source>
</evidence>
<dbReference type="AlphaFoldDB" id="A0A1H4J5Q1"/>